<dbReference type="RefSeq" id="WP_162085500.1">
    <property type="nucleotide sequence ID" value="NZ_AP021881.1"/>
</dbReference>
<dbReference type="SMART" id="SM00471">
    <property type="entry name" value="HDc"/>
    <property type="match status" value="1"/>
</dbReference>
<dbReference type="InterPro" id="IPR006675">
    <property type="entry name" value="HDIG_dom"/>
</dbReference>
<name>A0A809RJW3_9PROT</name>
<sequence>MIATELPVADKLLLSDIIGSLSYALDLTEGLPPGHCLRSCWVGMHVGQQYGMDQSALSHLYYTILLKDAGCSSNAARLFEIYETDDRTVKNDFKQVDTESLFQLGKFVMSHVGVGKSLHERVSKMLALVERGEEFAQELVSTRCERGADIARQLGFDEEVALGVRYLDEHWNGKGKPFGLVGEAIPANARIALLSQVIEVFYAADGMDFAVAEVNKRSGTWFDPALVEAFNIARQQDGFWHGFACDDLQDKVCQLEPHSKVIEIDEDRLDTIAEAFAKVVDAKSPYTYGHSSRVAAYTLAVAKRMGIRPARQKWLYRAALLHDIGKLGVSNGVLDKPGKLDEDEWAQVKAHAFYSEQILSRLNVFAELAQVAAAHHERLDGKGYPHGISADKITLETRIITVADIFDAITANRPYRGPIPVPDAIAIMEKERGTAIDSDCLDALIRALPDLALQGYVELPAGFTI</sequence>
<dbReference type="PANTHER" id="PTHR45228">
    <property type="entry name" value="CYCLIC DI-GMP PHOSPHODIESTERASE TM_0186-RELATED"/>
    <property type="match status" value="1"/>
</dbReference>
<dbReference type="Pfam" id="PF13487">
    <property type="entry name" value="HD_5"/>
    <property type="match status" value="2"/>
</dbReference>
<evidence type="ECO:0000259" key="1">
    <source>
        <dbReference type="PROSITE" id="PS51832"/>
    </source>
</evidence>
<dbReference type="AlphaFoldDB" id="A0A809RJW3"/>
<proteinExistence type="predicted"/>
<dbReference type="PROSITE" id="PS51832">
    <property type="entry name" value="HD_GYP"/>
    <property type="match status" value="1"/>
</dbReference>
<dbReference type="NCBIfam" id="TIGR00277">
    <property type="entry name" value="HDIG"/>
    <property type="match status" value="1"/>
</dbReference>
<keyword evidence="2" id="KW-0378">Hydrolase</keyword>
<accession>A0A809RJW3</accession>
<evidence type="ECO:0000313" key="2">
    <source>
        <dbReference type="EMBL" id="BBP01775.1"/>
    </source>
</evidence>
<organism evidence="2 3">
    <name type="scientific">Sulfuriferula nivalis</name>
    <dbReference type="NCBI Taxonomy" id="2675298"/>
    <lineage>
        <taxon>Bacteria</taxon>
        <taxon>Pseudomonadati</taxon>
        <taxon>Pseudomonadota</taxon>
        <taxon>Betaproteobacteria</taxon>
        <taxon>Nitrosomonadales</taxon>
        <taxon>Sulfuricellaceae</taxon>
        <taxon>Sulfuriferula</taxon>
    </lineage>
</organism>
<dbReference type="KEGG" id="sniv:SFSGTM_24830"/>
<keyword evidence="3" id="KW-1185">Reference proteome</keyword>
<dbReference type="CDD" id="cd00077">
    <property type="entry name" value="HDc"/>
    <property type="match status" value="1"/>
</dbReference>
<dbReference type="InterPro" id="IPR003607">
    <property type="entry name" value="HD/PDEase_dom"/>
</dbReference>
<dbReference type="EMBL" id="AP021881">
    <property type="protein sequence ID" value="BBP01775.1"/>
    <property type="molecule type" value="Genomic_DNA"/>
</dbReference>
<feature type="domain" description="HD-GYP" evidence="1">
    <location>
        <begin position="265"/>
        <end position="460"/>
    </location>
</feature>
<dbReference type="InterPro" id="IPR037522">
    <property type="entry name" value="HD_GYP_dom"/>
</dbReference>
<protein>
    <submittedName>
        <fullName evidence="2">Metal-dependent phosphohydrolase</fullName>
    </submittedName>
</protein>
<dbReference type="PANTHER" id="PTHR45228:SF5">
    <property type="entry name" value="CYCLIC DI-GMP PHOSPHODIESTERASE VC_1348-RELATED"/>
    <property type="match status" value="1"/>
</dbReference>
<reference evidence="3" key="1">
    <citation type="submission" date="2019-11" db="EMBL/GenBank/DDBJ databases">
        <title>Isolation and characterization of a novel species in the genus Sulfuriferula.</title>
        <authorList>
            <person name="Mochizuki J."/>
            <person name="Kojima H."/>
            <person name="Fukui M."/>
        </authorList>
    </citation>
    <scope>NUCLEOTIDE SEQUENCE [LARGE SCALE GENOMIC DNA]</scope>
    <source>
        <strain evidence="3">SGTM</strain>
    </source>
</reference>
<dbReference type="Gene3D" id="1.10.3210.10">
    <property type="entry name" value="Hypothetical protein af1432"/>
    <property type="match status" value="2"/>
</dbReference>
<dbReference type="Proteomes" id="UP000463939">
    <property type="component" value="Chromosome"/>
</dbReference>
<dbReference type="SUPFAM" id="SSF109604">
    <property type="entry name" value="HD-domain/PDEase-like"/>
    <property type="match status" value="2"/>
</dbReference>
<dbReference type="InterPro" id="IPR052020">
    <property type="entry name" value="Cyclic_di-GMP/3'3'-cGAMP_PDE"/>
</dbReference>
<gene>
    <name evidence="2" type="ORF">SFSGTM_24830</name>
</gene>
<evidence type="ECO:0000313" key="3">
    <source>
        <dbReference type="Proteomes" id="UP000463939"/>
    </source>
</evidence>
<dbReference type="GO" id="GO:0008081">
    <property type="term" value="F:phosphoric diester hydrolase activity"/>
    <property type="evidence" value="ECO:0007669"/>
    <property type="project" value="UniProtKB-ARBA"/>
</dbReference>